<evidence type="ECO:0000259" key="6">
    <source>
        <dbReference type="PROSITE" id="PS50041"/>
    </source>
</evidence>
<dbReference type="Pfam" id="PF00059">
    <property type="entry name" value="Lectin_C"/>
    <property type="match status" value="1"/>
</dbReference>
<dbReference type="EMBL" id="WBNM01033123">
    <property type="protein sequence ID" value="NXP79473.1"/>
    <property type="molecule type" value="Genomic_DNA"/>
</dbReference>
<dbReference type="SUPFAM" id="SSF56436">
    <property type="entry name" value="C-type lectin-like"/>
    <property type="match status" value="1"/>
</dbReference>
<keyword evidence="5" id="KW-1133">Transmembrane helix</keyword>
<dbReference type="GO" id="GO:0004888">
    <property type="term" value="F:transmembrane signaling receptor activity"/>
    <property type="evidence" value="ECO:0007669"/>
    <property type="project" value="TreeGrafter"/>
</dbReference>
<comment type="caution">
    <text evidence="7">The sequence shown here is derived from an EMBL/GenBank/DDBJ whole genome shotgun (WGS) entry which is preliminary data.</text>
</comment>
<dbReference type="Gene3D" id="3.10.100.10">
    <property type="entry name" value="Mannose-Binding Protein A, subunit A"/>
    <property type="match status" value="1"/>
</dbReference>
<keyword evidence="8" id="KW-1185">Reference proteome</keyword>
<evidence type="ECO:0000256" key="3">
    <source>
        <dbReference type="ARBA" id="ARBA00023157"/>
    </source>
</evidence>
<keyword evidence="3" id="KW-1015">Disulfide bond</keyword>
<proteinExistence type="predicted"/>
<feature type="non-terminal residue" evidence="7">
    <location>
        <position position="194"/>
    </location>
</feature>
<dbReference type="PANTHER" id="PTHR46490">
    <property type="entry name" value="C-TYPE LECTIN DOMAIN FAMILY 12 MEMBER A-RELATED"/>
    <property type="match status" value="1"/>
</dbReference>
<dbReference type="Proteomes" id="UP000611227">
    <property type="component" value="Unassembled WGS sequence"/>
</dbReference>
<dbReference type="SMART" id="SM00034">
    <property type="entry name" value="CLECT"/>
    <property type="match status" value="1"/>
</dbReference>
<evidence type="ECO:0000256" key="5">
    <source>
        <dbReference type="SAM" id="Phobius"/>
    </source>
</evidence>
<gene>
    <name evidence="7" type="primary">Clec1b</name>
    <name evidence="7" type="ORF">RAMSUL_R14603</name>
</gene>
<dbReference type="PROSITE" id="PS50041">
    <property type="entry name" value="C_TYPE_LECTIN_2"/>
    <property type="match status" value="1"/>
</dbReference>
<name>A0A852CEE6_9PICI</name>
<dbReference type="InterPro" id="IPR033992">
    <property type="entry name" value="NKR-like_CTLD"/>
</dbReference>
<evidence type="ECO:0000256" key="2">
    <source>
        <dbReference type="ARBA" id="ARBA00022734"/>
    </source>
</evidence>
<reference evidence="7" key="1">
    <citation type="submission" date="2019-09" db="EMBL/GenBank/DDBJ databases">
        <title>Bird 10,000 Genomes (B10K) Project - Family phase.</title>
        <authorList>
            <person name="Zhang G."/>
        </authorList>
    </citation>
    <scope>NUCLEOTIDE SEQUENCE</scope>
    <source>
        <strain evidence="7">B10K-DU-001-30</strain>
        <tissue evidence="7">Muscle</tissue>
    </source>
</reference>
<dbReference type="AlphaFoldDB" id="A0A852CEE6"/>
<evidence type="ECO:0000256" key="4">
    <source>
        <dbReference type="ARBA" id="ARBA00023180"/>
    </source>
</evidence>
<dbReference type="InterPro" id="IPR016186">
    <property type="entry name" value="C-type_lectin-like/link_sf"/>
</dbReference>
<feature type="non-terminal residue" evidence="7">
    <location>
        <position position="1"/>
    </location>
</feature>
<dbReference type="InterPro" id="IPR016187">
    <property type="entry name" value="CTDL_fold"/>
</dbReference>
<evidence type="ECO:0000313" key="7">
    <source>
        <dbReference type="EMBL" id="NXP79473.1"/>
    </source>
</evidence>
<dbReference type="GO" id="GO:0030246">
    <property type="term" value="F:carbohydrate binding"/>
    <property type="evidence" value="ECO:0007669"/>
    <property type="project" value="UniProtKB-KW"/>
</dbReference>
<dbReference type="PANTHER" id="PTHR46490:SF6">
    <property type="entry name" value="ASIALOGLYCOPROTEIN RECEPTOR 1-LIKE-RELATED"/>
    <property type="match status" value="1"/>
</dbReference>
<dbReference type="GO" id="GO:0005886">
    <property type="term" value="C:plasma membrane"/>
    <property type="evidence" value="ECO:0007669"/>
    <property type="project" value="TreeGrafter"/>
</dbReference>
<comment type="subcellular location">
    <subcellularLocation>
        <location evidence="1">Membrane</location>
        <topology evidence="1">Single-pass membrane protein</topology>
    </subcellularLocation>
</comment>
<feature type="transmembrane region" description="Helical" evidence="5">
    <location>
        <begin position="6"/>
        <end position="32"/>
    </location>
</feature>
<keyword evidence="2" id="KW-0430">Lectin</keyword>
<organism evidence="7 8">
    <name type="scientific">Ramphastos sulfuratus</name>
    <dbReference type="NCBI Taxonomy" id="322582"/>
    <lineage>
        <taxon>Eukaryota</taxon>
        <taxon>Metazoa</taxon>
        <taxon>Chordata</taxon>
        <taxon>Craniata</taxon>
        <taxon>Vertebrata</taxon>
        <taxon>Euteleostomi</taxon>
        <taxon>Archelosauria</taxon>
        <taxon>Archosauria</taxon>
        <taxon>Dinosauria</taxon>
        <taxon>Saurischia</taxon>
        <taxon>Theropoda</taxon>
        <taxon>Coelurosauria</taxon>
        <taxon>Aves</taxon>
        <taxon>Neognathae</taxon>
        <taxon>Neoaves</taxon>
        <taxon>Telluraves</taxon>
        <taxon>Coraciimorphae</taxon>
        <taxon>Piciformes</taxon>
        <taxon>Ramphastidae</taxon>
        <taxon>Ramphastos</taxon>
    </lineage>
</organism>
<accession>A0A852CEE6</accession>
<sequence>GWSLPFAAWCPVTFSLFLLCLALTIGMTVLGLRNSRAPVGQSENLQGLKARLCLADDANILSLPGPRCSLCPVNWKWVGGDTCFYFSEEMATWQESEDYCFSQNATLLMLKEKTKLASIAQLLARFPYWIGLSYGDDGWSWTDGTKLSTKRMDWITLSSTQNCAYLHYHKTRVYSGNCLEKYPWICEKAAVQLT</sequence>
<keyword evidence="5" id="KW-0812">Transmembrane</keyword>
<keyword evidence="4" id="KW-0325">Glycoprotein</keyword>
<evidence type="ECO:0000256" key="1">
    <source>
        <dbReference type="ARBA" id="ARBA00004167"/>
    </source>
</evidence>
<dbReference type="GO" id="GO:0007165">
    <property type="term" value="P:signal transduction"/>
    <property type="evidence" value="ECO:0007669"/>
    <property type="project" value="TreeGrafter"/>
</dbReference>
<evidence type="ECO:0000313" key="8">
    <source>
        <dbReference type="Proteomes" id="UP000611227"/>
    </source>
</evidence>
<feature type="domain" description="C-type lectin" evidence="6">
    <location>
        <begin position="79"/>
        <end position="187"/>
    </location>
</feature>
<dbReference type="InterPro" id="IPR001304">
    <property type="entry name" value="C-type_lectin-like"/>
</dbReference>
<protein>
    <submittedName>
        <fullName evidence="7">CLC1B protein</fullName>
    </submittedName>
</protein>
<dbReference type="InterPro" id="IPR052309">
    <property type="entry name" value="C-type_Lectin_Domain_Fam1"/>
</dbReference>
<keyword evidence="5" id="KW-0472">Membrane</keyword>
<dbReference type="CDD" id="cd03593">
    <property type="entry name" value="CLECT_NK_receptors_like"/>
    <property type="match status" value="1"/>
</dbReference>